<dbReference type="Proteomes" id="UP000014710">
    <property type="component" value="Segment"/>
</dbReference>
<gene>
    <name evidence="2" type="ORF">Phi17:1_gp38</name>
</gene>
<name>R9ZYC3_9CAUD</name>
<proteinExistence type="predicted"/>
<protein>
    <submittedName>
        <fullName evidence="2">Phage minor capsid protein</fullName>
    </submittedName>
</protein>
<dbReference type="OrthoDB" id="6262at10239"/>
<accession>R9ZYC3</accession>
<dbReference type="GeneID" id="16796920"/>
<keyword evidence="3" id="KW-1185">Reference proteome</keyword>
<feature type="domain" description="Phage head morphogenesis" evidence="1">
    <location>
        <begin position="152"/>
        <end position="275"/>
    </location>
</feature>
<evidence type="ECO:0000313" key="3">
    <source>
        <dbReference type="Proteomes" id="UP000014710"/>
    </source>
</evidence>
<organism evidence="2 3">
    <name type="scientific">Cellulophaga phage phi17:1</name>
    <dbReference type="NCBI Taxonomy" id="1327980"/>
    <lineage>
        <taxon>Viruses</taxon>
        <taxon>Duplodnaviria</taxon>
        <taxon>Heunggongvirae</taxon>
        <taxon>Uroviricota</taxon>
        <taxon>Caudoviricetes</taxon>
        <taxon>Helsingorvirus</taxon>
        <taxon>Helsingorvirus Cba171</taxon>
    </lineage>
</organism>
<dbReference type="EMBL" id="KC821617">
    <property type="protein sequence ID" value="AGO48314.1"/>
    <property type="molecule type" value="Genomic_DNA"/>
</dbReference>
<reference evidence="2 3" key="1">
    <citation type="journal article" date="2013" name="Proc. Natl. Acad. Sci. U.S.A.">
        <title>Twelve previously unknown phage genera are ubiquitous in global oceans.</title>
        <authorList>
            <person name="Holmfeldt K."/>
            <person name="Solonenko N."/>
            <person name="Shah M."/>
            <person name="Corrier K."/>
            <person name="Riemann L."/>
            <person name="Verberkmoes N.C."/>
            <person name="Sullivan M.B."/>
        </authorList>
    </citation>
    <scope>NUCLEOTIDE SEQUENCE [LARGE SCALE GENOMIC DNA]</scope>
    <source>
        <strain evidence="2">Phi17:1</strain>
    </source>
</reference>
<evidence type="ECO:0000259" key="1">
    <source>
        <dbReference type="Pfam" id="PF04233"/>
    </source>
</evidence>
<dbReference type="Pfam" id="PF04233">
    <property type="entry name" value="Phage_Mu_F"/>
    <property type="match status" value="1"/>
</dbReference>
<sequence>MMRMRRSLKRRRVTMPKPTPKEIREHRAFLKRQQLNEEIYLPLFFKYLNKVYANASRIISKDGPEAYMIQMTSDQYTKQLTALYVKLYSKEIIKEAEIESKIIDDMAGQKDMIDQFAKLGTQRSEWQRLLLRYLRDRIAIRVVEVTKTTIKHLSKIIRDSMDNGDGAKVTAKKVRDSTKFNKNRSLAIARTETVSAMNEGKYIAALSSKFEMVKRWMPTDDKRTRNSHREFLDSGFIDMSQFFEVDKRKGGVDIARYPGDDSLSAENVINCRCSISFKLKINSDGNVIRK</sequence>
<dbReference type="RefSeq" id="YP_008241354.1">
    <property type="nucleotide sequence ID" value="NC_021795.1"/>
</dbReference>
<evidence type="ECO:0000313" key="2">
    <source>
        <dbReference type="EMBL" id="AGO48314.1"/>
    </source>
</evidence>
<reference evidence="3" key="2">
    <citation type="submission" date="2013-03" db="EMBL/GenBank/DDBJ databases">
        <title>The Cellulophaga phages: a novel, diverse, and globally ubiquitous model system.</title>
        <authorList>
            <person name="Holmfeldt K."/>
            <person name="Solonenko N."/>
            <person name="Shah M."/>
            <person name="Corrier K."/>
            <person name="Riemann L."/>
            <person name="VerBerkmoes N.C."/>
            <person name="Sullivan M.B."/>
        </authorList>
    </citation>
    <scope>NUCLEOTIDE SEQUENCE [LARGE SCALE GENOMIC DNA]</scope>
</reference>
<dbReference type="KEGG" id="vg:16796920"/>
<dbReference type="InterPro" id="IPR006528">
    <property type="entry name" value="Phage_head_morphogenesis_dom"/>
</dbReference>